<keyword evidence="4" id="KW-1015">Disulfide bond</keyword>
<feature type="chain" id="PRO_5002135620" description="Fibrinogen C-terminal domain-containing protein" evidence="5">
    <location>
        <begin position="20"/>
        <end position="339"/>
    </location>
</feature>
<dbReference type="Proteomes" id="UP000031327">
    <property type="component" value="Unassembled WGS sequence"/>
</dbReference>
<accession>A0A0C1MUY6</accession>
<evidence type="ECO:0000313" key="7">
    <source>
        <dbReference type="EMBL" id="KID58738.1"/>
    </source>
</evidence>
<evidence type="ECO:0000259" key="6">
    <source>
        <dbReference type="PROSITE" id="PS51406"/>
    </source>
</evidence>
<dbReference type="RefSeq" id="WP_039607908.1">
    <property type="nucleotide sequence ID" value="NZ_JWIC01000003.1"/>
</dbReference>
<evidence type="ECO:0000256" key="5">
    <source>
        <dbReference type="SAM" id="SignalP"/>
    </source>
</evidence>
<keyword evidence="2" id="KW-0430">Lectin</keyword>
<proteinExistence type="predicted"/>
<evidence type="ECO:0000256" key="1">
    <source>
        <dbReference type="ARBA" id="ARBA00022723"/>
    </source>
</evidence>
<dbReference type="GO" id="GO:0070492">
    <property type="term" value="F:oligosaccharide binding"/>
    <property type="evidence" value="ECO:0007669"/>
    <property type="project" value="TreeGrafter"/>
</dbReference>
<dbReference type="InterPro" id="IPR002181">
    <property type="entry name" value="Fibrinogen_a/b/g_C_dom"/>
</dbReference>
<evidence type="ECO:0000313" key="8">
    <source>
        <dbReference type="Proteomes" id="UP000031327"/>
    </source>
</evidence>
<comment type="caution">
    <text evidence="7">The sequence shown here is derived from an EMBL/GenBank/DDBJ whole genome shotgun (WGS) entry which is preliminary data.</text>
</comment>
<dbReference type="SUPFAM" id="SSF56496">
    <property type="entry name" value="Fibrinogen C-terminal domain-like"/>
    <property type="match status" value="1"/>
</dbReference>
<keyword evidence="1" id="KW-0479">Metal-binding</keyword>
<evidence type="ECO:0000256" key="3">
    <source>
        <dbReference type="ARBA" id="ARBA00022837"/>
    </source>
</evidence>
<evidence type="ECO:0000256" key="2">
    <source>
        <dbReference type="ARBA" id="ARBA00022734"/>
    </source>
</evidence>
<dbReference type="InterPro" id="IPR036056">
    <property type="entry name" value="Fibrinogen-like_C"/>
</dbReference>
<dbReference type="EMBL" id="JWIC01000003">
    <property type="protein sequence ID" value="KID58738.1"/>
    <property type="molecule type" value="Genomic_DNA"/>
</dbReference>
<dbReference type="Pfam" id="PF00147">
    <property type="entry name" value="Fibrinogen_C"/>
    <property type="match status" value="1"/>
</dbReference>
<gene>
    <name evidence="7" type="ORF">JF50_02405</name>
</gene>
<reference evidence="7 8" key="1">
    <citation type="submission" date="2014-12" db="EMBL/GenBank/DDBJ databases">
        <title>Draft Genome Sequence of Pseudoalteromonas luteoviolacea HI1.</title>
        <authorList>
            <person name="Asahina A.Y."/>
            <person name="Hadfield M.G."/>
        </authorList>
    </citation>
    <scope>NUCLEOTIDE SEQUENCE [LARGE SCALE GENOMIC DNA]</scope>
    <source>
        <strain evidence="7 8">HI1</strain>
    </source>
</reference>
<feature type="signal peptide" evidence="5">
    <location>
        <begin position="1"/>
        <end position="19"/>
    </location>
</feature>
<organism evidence="7 8">
    <name type="scientific">Pseudoalteromonas luteoviolacea</name>
    <dbReference type="NCBI Taxonomy" id="43657"/>
    <lineage>
        <taxon>Bacteria</taxon>
        <taxon>Pseudomonadati</taxon>
        <taxon>Pseudomonadota</taxon>
        <taxon>Gammaproteobacteria</taxon>
        <taxon>Alteromonadales</taxon>
        <taxon>Pseudoalteromonadaceae</taxon>
        <taxon>Pseudoalteromonas</taxon>
    </lineage>
</organism>
<dbReference type="InterPro" id="IPR014716">
    <property type="entry name" value="Fibrinogen_a/b/g_C_1"/>
</dbReference>
<dbReference type="GO" id="GO:0046872">
    <property type="term" value="F:metal ion binding"/>
    <property type="evidence" value="ECO:0007669"/>
    <property type="project" value="UniProtKB-KW"/>
</dbReference>
<evidence type="ECO:0000256" key="4">
    <source>
        <dbReference type="ARBA" id="ARBA00023157"/>
    </source>
</evidence>
<dbReference type="PANTHER" id="PTHR16146">
    <property type="entry name" value="INTELECTIN"/>
    <property type="match status" value="1"/>
</dbReference>
<dbReference type="GO" id="GO:0005615">
    <property type="term" value="C:extracellular space"/>
    <property type="evidence" value="ECO:0007669"/>
    <property type="project" value="TreeGrafter"/>
</dbReference>
<dbReference type="PANTHER" id="PTHR16146:SF46">
    <property type="entry name" value="INTELECTIN-1A-RELATED"/>
    <property type="match status" value="1"/>
</dbReference>
<name>A0A0C1MUY6_9GAMM</name>
<dbReference type="Gene3D" id="3.90.215.10">
    <property type="entry name" value="Gamma Fibrinogen, chain A, domain 1"/>
    <property type="match status" value="1"/>
</dbReference>
<keyword evidence="5" id="KW-0732">Signal</keyword>
<feature type="domain" description="Fibrinogen C-terminal" evidence="6">
    <location>
        <begin position="119"/>
        <end position="169"/>
    </location>
</feature>
<dbReference type="AlphaFoldDB" id="A0A0C1MUY6"/>
<protein>
    <recommendedName>
        <fullName evidence="6">Fibrinogen C-terminal domain-containing protein</fullName>
    </recommendedName>
</protein>
<dbReference type="PROSITE" id="PS51406">
    <property type="entry name" value="FIBRINOGEN_C_2"/>
    <property type="match status" value="1"/>
</dbReference>
<keyword evidence="3" id="KW-0106">Calcium</keyword>
<sequence>MKLLALTISAVLLSQSAIAQQTLEGTYVLTTDEFNNGQVESGKSQEITITGDKAHFMAQTTAQFLSGSTEQNGNIIHFKLSDKSPSNTQYFSGNVDINGTYSGTWFAANGTKGDWGLTALQPNTATSCKDILDAGLSQGDGVYEISALSGESISVYCDMTRDGGGWTLVGSYPKSQPGGIHRIEEYGDIPETDPNNVTRLWLYKGDLSVFTDAKEQVSCSTVGCGDGYTVYGQNFTPRELELVRYNWGASDRLELMPRNSDKPSCTTSLAPDAYVYEGCVGTAYLGGNVSNSTVGWQGDITAPYCWVARGTYKPYSSGSAVCSQGNEPNGSQWALLWMR</sequence>
<dbReference type="NCBIfam" id="NF040941">
    <property type="entry name" value="GGGWT_bact"/>
    <property type="match status" value="1"/>
</dbReference>